<name>A0ABV4CJB2_9PSEU</name>
<dbReference type="Proteomes" id="UP001564626">
    <property type="component" value="Unassembled WGS sequence"/>
</dbReference>
<keyword evidence="2" id="KW-0472">Membrane</keyword>
<feature type="transmembrane region" description="Helical" evidence="2">
    <location>
        <begin position="452"/>
        <end position="470"/>
    </location>
</feature>
<gene>
    <name evidence="4" type="ORF">AB8O55_17420</name>
</gene>
<keyword evidence="2" id="KW-1133">Transmembrane helix</keyword>
<evidence type="ECO:0000256" key="3">
    <source>
        <dbReference type="SAM" id="SignalP"/>
    </source>
</evidence>
<feature type="signal peptide" evidence="3">
    <location>
        <begin position="1"/>
        <end position="27"/>
    </location>
</feature>
<keyword evidence="5" id="KW-1185">Reference proteome</keyword>
<evidence type="ECO:0000313" key="5">
    <source>
        <dbReference type="Proteomes" id="UP001564626"/>
    </source>
</evidence>
<dbReference type="EMBL" id="JBGEHV010000032">
    <property type="protein sequence ID" value="MEY8041190.1"/>
    <property type="molecule type" value="Genomic_DNA"/>
</dbReference>
<evidence type="ECO:0000256" key="2">
    <source>
        <dbReference type="SAM" id="Phobius"/>
    </source>
</evidence>
<feature type="compositionally biased region" description="Low complexity" evidence="1">
    <location>
        <begin position="411"/>
        <end position="422"/>
    </location>
</feature>
<feature type="region of interest" description="Disordered" evidence="1">
    <location>
        <begin position="411"/>
        <end position="440"/>
    </location>
</feature>
<reference evidence="4 5" key="1">
    <citation type="submission" date="2024-08" db="EMBL/GenBank/DDBJ databases">
        <title>Genome mining of Saccharopolyspora cebuensis PGLac3 from Nigerian medicinal plant.</title>
        <authorList>
            <person name="Ezeobiora C.E."/>
            <person name="Igbokwe N.H."/>
            <person name="Amin D.H."/>
            <person name="Mendie U.E."/>
        </authorList>
    </citation>
    <scope>NUCLEOTIDE SEQUENCE [LARGE SCALE GENOMIC DNA]</scope>
    <source>
        <strain evidence="4 5">PGLac3</strain>
    </source>
</reference>
<proteinExistence type="predicted"/>
<sequence length="474" mass="48335">MRPARPIRRWSVCALVSLAVAGVSAPAAIGQSDEPSSLPTTPIPAPEDPSQPPASQPDDAPGPIVADAGTLLGIVRLLPKTVPTGTIVDDPEFEEALPPQSVAEVGMGRAVAQANSTSYFAHERSVAESSPIGVSLLGRVPTLPGALAQTALPDHPEPVTNSFVPATPLDPLLRLGLVDGSAHARWDERTGPCVGTISDASTSLASVSAVNALPELPEAPEVRRLGGLLDGQQPDADGLGSLLHVPDALSARSTVRLVDVPGQQGQAVRSTSSVQVASVRLFAGTPVELRIDVVSRPTLTATATGDPATSTVEYAAPVLRVSQGGRELGVLDAARPELDVPLDALDLGLLRLSIGEFDQATVGTEVRGVARMFDLQLLRGHPIGVETSLVRISFGEQVVRAGAPEGGIECGAAAPPGTAPAAAPAPDPTPGGGAPTGPPLAETSGAYHAVPLFWTGTALLLLGAVLVAAVPRRR</sequence>
<dbReference type="RefSeq" id="WP_345359060.1">
    <property type="nucleotide sequence ID" value="NZ_BAABII010000004.1"/>
</dbReference>
<feature type="compositionally biased region" description="Pro residues" evidence="1">
    <location>
        <begin position="41"/>
        <end position="55"/>
    </location>
</feature>
<evidence type="ECO:0000313" key="4">
    <source>
        <dbReference type="EMBL" id="MEY8041190.1"/>
    </source>
</evidence>
<comment type="caution">
    <text evidence="4">The sequence shown here is derived from an EMBL/GenBank/DDBJ whole genome shotgun (WGS) entry which is preliminary data.</text>
</comment>
<evidence type="ECO:0000256" key="1">
    <source>
        <dbReference type="SAM" id="MobiDB-lite"/>
    </source>
</evidence>
<accession>A0ABV4CJB2</accession>
<feature type="region of interest" description="Disordered" evidence="1">
    <location>
        <begin position="28"/>
        <end position="65"/>
    </location>
</feature>
<protein>
    <recommendedName>
        <fullName evidence="6">Gram-positive cocci surface proteins LPxTG domain-containing protein</fullName>
    </recommendedName>
</protein>
<keyword evidence="2" id="KW-0812">Transmembrane</keyword>
<feature type="chain" id="PRO_5046239923" description="Gram-positive cocci surface proteins LPxTG domain-containing protein" evidence="3">
    <location>
        <begin position="28"/>
        <end position="474"/>
    </location>
</feature>
<organism evidence="4 5">
    <name type="scientific">Saccharopolyspora cebuensis</name>
    <dbReference type="NCBI Taxonomy" id="418759"/>
    <lineage>
        <taxon>Bacteria</taxon>
        <taxon>Bacillati</taxon>
        <taxon>Actinomycetota</taxon>
        <taxon>Actinomycetes</taxon>
        <taxon>Pseudonocardiales</taxon>
        <taxon>Pseudonocardiaceae</taxon>
        <taxon>Saccharopolyspora</taxon>
    </lineage>
</organism>
<evidence type="ECO:0008006" key="6">
    <source>
        <dbReference type="Google" id="ProtNLM"/>
    </source>
</evidence>
<keyword evidence="3" id="KW-0732">Signal</keyword>